<keyword evidence="2 6" id="KW-0489">Methyltransferase</keyword>
<comment type="similarity">
    <text evidence="1">Belongs to the methyltransferase superfamily.</text>
</comment>
<dbReference type="EMBL" id="FPCG01000002">
    <property type="protein sequence ID" value="SFV21461.1"/>
    <property type="molecule type" value="Genomic_DNA"/>
</dbReference>
<evidence type="ECO:0000256" key="4">
    <source>
        <dbReference type="SAM" id="MobiDB-lite"/>
    </source>
</evidence>
<dbReference type="STRING" id="574650.SAMN04487966_102368"/>
<keyword evidence="7" id="KW-1185">Reference proteome</keyword>
<dbReference type="GO" id="GO:0032259">
    <property type="term" value="P:methylation"/>
    <property type="evidence" value="ECO:0007669"/>
    <property type="project" value="UniProtKB-KW"/>
</dbReference>
<evidence type="ECO:0000313" key="6">
    <source>
        <dbReference type="EMBL" id="SFV21461.1"/>
    </source>
</evidence>
<name>A0A1I7MHQ8_9MICC</name>
<evidence type="ECO:0000259" key="5">
    <source>
        <dbReference type="Pfam" id="PF08241"/>
    </source>
</evidence>
<accession>A0A1I7MHQ8</accession>
<dbReference type="PANTHER" id="PTHR44942">
    <property type="entry name" value="METHYLTRANSF_11 DOMAIN-CONTAINING PROTEIN"/>
    <property type="match status" value="1"/>
</dbReference>
<dbReference type="Pfam" id="PF08241">
    <property type="entry name" value="Methyltransf_11"/>
    <property type="match status" value="1"/>
</dbReference>
<protein>
    <submittedName>
        <fullName evidence="6">Methyltransferase domain-containing protein</fullName>
    </submittedName>
</protein>
<dbReference type="RefSeq" id="WP_245760582.1">
    <property type="nucleotide sequence ID" value="NZ_FPCG01000002.1"/>
</dbReference>
<dbReference type="Proteomes" id="UP000198881">
    <property type="component" value="Unassembled WGS sequence"/>
</dbReference>
<reference evidence="6 7" key="1">
    <citation type="submission" date="2016-10" db="EMBL/GenBank/DDBJ databases">
        <authorList>
            <person name="de Groot N.N."/>
        </authorList>
    </citation>
    <scope>NUCLEOTIDE SEQUENCE [LARGE SCALE GENOMIC DNA]</scope>
    <source>
        <strain evidence="6 7">CGMCC 1.7054</strain>
    </source>
</reference>
<dbReference type="Gene3D" id="3.40.50.150">
    <property type="entry name" value="Vaccinia Virus protein VP39"/>
    <property type="match status" value="1"/>
</dbReference>
<feature type="region of interest" description="Disordered" evidence="4">
    <location>
        <begin position="1"/>
        <end position="31"/>
    </location>
</feature>
<dbReference type="PANTHER" id="PTHR44942:SF4">
    <property type="entry name" value="METHYLTRANSFERASE TYPE 11 DOMAIN-CONTAINING PROTEIN"/>
    <property type="match status" value="1"/>
</dbReference>
<dbReference type="SUPFAM" id="SSF53335">
    <property type="entry name" value="S-adenosyl-L-methionine-dependent methyltransferases"/>
    <property type="match status" value="1"/>
</dbReference>
<gene>
    <name evidence="6" type="ORF">SAMN04487966_102368</name>
</gene>
<evidence type="ECO:0000256" key="1">
    <source>
        <dbReference type="ARBA" id="ARBA00008361"/>
    </source>
</evidence>
<dbReference type="AlphaFoldDB" id="A0A1I7MHQ8"/>
<dbReference type="InterPro" id="IPR013216">
    <property type="entry name" value="Methyltransf_11"/>
</dbReference>
<dbReference type="GO" id="GO:0008757">
    <property type="term" value="F:S-adenosylmethionine-dependent methyltransferase activity"/>
    <property type="evidence" value="ECO:0007669"/>
    <property type="project" value="InterPro"/>
</dbReference>
<dbReference type="InterPro" id="IPR051052">
    <property type="entry name" value="Diverse_substrate_MTase"/>
</dbReference>
<organism evidence="6 7">
    <name type="scientific">Micrococcus terreus</name>
    <dbReference type="NCBI Taxonomy" id="574650"/>
    <lineage>
        <taxon>Bacteria</taxon>
        <taxon>Bacillati</taxon>
        <taxon>Actinomycetota</taxon>
        <taxon>Actinomycetes</taxon>
        <taxon>Micrococcales</taxon>
        <taxon>Micrococcaceae</taxon>
        <taxon>Micrococcus</taxon>
    </lineage>
</organism>
<dbReference type="InterPro" id="IPR029063">
    <property type="entry name" value="SAM-dependent_MTases_sf"/>
</dbReference>
<sequence length="275" mass="30114">MDRPEHDDGPAAPSTAHPAVPPRPQGGPRLTADSRRRLAEAFRTSGQRYDAIRPSYPAAVVPFLCPDGARTAVDVGAGTGLFTRLLVDHGLQVTAVDPSVSMLEVLARALPAVRVVEGTGESTGLPEGCADLVTVAQAWHWIDPMAGTAEARRLLRRDGGVLGIVANQLDTSVPWVHRLTRIMHAGDVHPPQRPPLFGDGFGDAEGQWWQWTQPMTPSGMHELMASRSYHLRASAAVRERMRANLDWYLHEHLGHAQDAVIELPYITSAWRMERC</sequence>
<evidence type="ECO:0000256" key="2">
    <source>
        <dbReference type="ARBA" id="ARBA00022603"/>
    </source>
</evidence>
<feature type="domain" description="Methyltransferase type 11" evidence="5">
    <location>
        <begin position="73"/>
        <end position="160"/>
    </location>
</feature>
<evidence type="ECO:0000256" key="3">
    <source>
        <dbReference type="ARBA" id="ARBA00022679"/>
    </source>
</evidence>
<proteinExistence type="inferred from homology"/>
<evidence type="ECO:0000313" key="7">
    <source>
        <dbReference type="Proteomes" id="UP000198881"/>
    </source>
</evidence>
<dbReference type="CDD" id="cd02440">
    <property type="entry name" value="AdoMet_MTases"/>
    <property type="match status" value="1"/>
</dbReference>
<keyword evidence="3 6" id="KW-0808">Transferase</keyword>